<evidence type="ECO:0000256" key="2">
    <source>
        <dbReference type="SAM" id="SignalP"/>
    </source>
</evidence>
<dbReference type="EMBL" id="CAJMWW010000068">
    <property type="protein sequence ID" value="CAE6414997.1"/>
    <property type="molecule type" value="Genomic_DNA"/>
</dbReference>
<feature type="compositionally biased region" description="Basic and acidic residues" evidence="1">
    <location>
        <begin position="95"/>
        <end position="110"/>
    </location>
</feature>
<dbReference type="OrthoDB" id="6486656at2759"/>
<name>A0A8H2X639_9AGAM</name>
<evidence type="ECO:0000313" key="3">
    <source>
        <dbReference type="EMBL" id="CAE6414997.1"/>
    </source>
</evidence>
<dbReference type="AlphaFoldDB" id="A0A8H2X639"/>
<organism evidence="3 4">
    <name type="scientific">Rhizoctonia solani</name>
    <dbReference type="NCBI Taxonomy" id="456999"/>
    <lineage>
        <taxon>Eukaryota</taxon>
        <taxon>Fungi</taxon>
        <taxon>Dikarya</taxon>
        <taxon>Basidiomycota</taxon>
        <taxon>Agaricomycotina</taxon>
        <taxon>Agaricomycetes</taxon>
        <taxon>Cantharellales</taxon>
        <taxon>Ceratobasidiaceae</taxon>
        <taxon>Rhizoctonia</taxon>
    </lineage>
</organism>
<accession>A0A8H2X639</accession>
<proteinExistence type="predicted"/>
<feature type="chain" id="PRO_5034092221" evidence="2">
    <location>
        <begin position="22"/>
        <end position="251"/>
    </location>
</feature>
<feature type="region of interest" description="Disordered" evidence="1">
    <location>
        <begin position="95"/>
        <end position="139"/>
    </location>
</feature>
<gene>
    <name evidence="3" type="ORF">RDB_LOCUS29628</name>
</gene>
<feature type="signal peptide" evidence="2">
    <location>
        <begin position="1"/>
        <end position="21"/>
    </location>
</feature>
<evidence type="ECO:0000313" key="4">
    <source>
        <dbReference type="Proteomes" id="UP000663841"/>
    </source>
</evidence>
<dbReference type="Proteomes" id="UP000663841">
    <property type="component" value="Unassembled WGS sequence"/>
</dbReference>
<evidence type="ECO:0000256" key="1">
    <source>
        <dbReference type="SAM" id="MobiDB-lite"/>
    </source>
</evidence>
<protein>
    <submittedName>
        <fullName evidence="3">Uncharacterized protein</fullName>
    </submittedName>
</protein>
<comment type="caution">
    <text evidence="3">The sequence shown here is derived from an EMBL/GenBank/DDBJ whole genome shotgun (WGS) entry which is preliminary data.</text>
</comment>
<sequence length="251" mass="26690">MRPSTPAAALVTLMSVVSTAAAPIQVDLGHAISRVGNHPRPLGRSAFPVSDSKLPKLAYPNTCECMPVDTEDAKSTAIGIESKAEDAYKAVQDETHVPDAHTHVEIDTTKGGDNTTEPQPQPQPQSQQPADEPKDHTGDCLDLTELQTCVTTNIKDGIDVIHHDVYMSRDNVKAMAGTALDRVPNIDDKSMNAVYVVENAAHIMPDDNVNIGSDAPKLAGEPCEPTTAKAIVEGVNPIKGIYINCVANPSI</sequence>
<reference evidence="3" key="1">
    <citation type="submission" date="2021-01" db="EMBL/GenBank/DDBJ databases">
        <authorList>
            <person name="Kaushik A."/>
        </authorList>
    </citation>
    <scope>NUCLEOTIDE SEQUENCE</scope>
    <source>
        <strain evidence="3">AG3-T5</strain>
    </source>
</reference>
<keyword evidence="2" id="KW-0732">Signal</keyword>